<feature type="region of interest" description="Disordered" evidence="1">
    <location>
        <begin position="57"/>
        <end position="131"/>
    </location>
</feature>
<reference evidence="2" key="1">
    <citation type="submission" date="2021-01" db="EMBL/GenBank/DDBJ databases">
        <authorList>
            <person name="Kaushik A."/>
        </authorList>
    </citation>
    <scope>NUCLEOTIDE SEQUENCE</scope>
    <source>
        <strain evidence="2">AG6-10EEA</strain>
    </source>
</reference>
<evidence type="ECO:0000313" key="2">
    <source>
        <dbReference type="EMBL" id="CAE6532346.1"/>
    </source>
</evidence>
<comment type="caution">
    <text evidence="2">The sequence shown here is derived from an EMBL/GenBank/DDBJ whole genome shotgun (WGS) entry which is preliminary data.</text>
</comment>
<proteinExistence type="predicted"/>
<evidence type="ECO:0000256" key="1">
    <source>
        <dbReference type="SAM" id="MobiDB-lite"/>
    </source>
</evidence>
<dbReference type="AlphaFoldDB" id="A0A8H3DIF9"/>
<evidence type="ECO:0000313" key="3">
    <source>
        <dbReference type="Proteomes" id="UP000663853"/>
    </source>
</evidence>
<sequence length="611" mass="67775">MSTAETVFDFSQYAAGFADAATLLAEAAQHLSEAALAMSHGLQPELHVPQKLPLDETTSSECKSIKDHNQSGSEDANTGNNIRRPGSRIGRFDDLDPPTAPLIEKDQLAPGSESSPSPLPSPSHEVSTVSRQDEFRGAILSPGRYYVVLEEEFDILPLIAAYASLCRIKDTVLSTKHTCAIVTSQEYQHSNFRSYLTSLGFIKHPKSSLIKESHGTGFLSTFRTIVQGVLHDQKLHRNICSLYKEFLRFYMSPPSKDVWWSETRAAQLANSFAAKTLLHGRKEDGSSAFQPNGQMVPVDREFIDKTGLKRAAQLGLVQEGTANYLNSVSLARMSGPSQSALPRIFTPAPNPVTGGRWYIIFQEDFDVIPFISYQVEQNPKVVCFTSHGTNAKPYQGILKLTTNQHIVRLPNTKAGADKGITTFNSLRSGLLLLQGAKQPSSLPSNVDVAIYWGVPPEPHFTHYLNNLGATHTYILISSVDGFADKQRGTTRDGIRGYPGLLQVNSTGPTSLLHPYRVRVRQVMQNIPSRIPKKIYNTQVGKWVKKGNRVSMRESIIRVNQFVARVLLHGQSEDGSMMYPPVQPRPSVKLKHVNLHDLQPFVNEGLMWVEYN</sequence>
<feature type="compositionally biased region" description="Polar residues" evidence="1">
    <location>
        <begin position="70"/>
        <end position="81"/>
    </location>
</feature>
<organism evidence="2 3">
    <name type="scientific">Rhizoctonia solani</name>
    <dbReference type="NCBI Taxonomy" id="456999"/>
    <lineage>
        <taxon>Eukaryota</taxon>
        <taxon>Fungi</taxon>
        <taxon>Dikarya</taxon>
        <taxon>Basidiomycota</taxon>
        <taxon>Agaricomycotina</taxon>
        <taxon>Agaricomycetes</taxon>
        <taxon>Cantharellales</taxon>
        <taxon>Ceratobasidiaceae</taxon>
        <taxon>Rhizoctonia</taxon>
    </lineage>
</organism>
<accession>A0A8H3DIF9</accession>
<protein>
    <submittedName>
        <fullName evidence="2">Uncharacterized protein</fullName>
    </submittedName>
</protein>
<dbReference type="Proteomes" id="UP000663853">
    <property type="component" value="Unassembled WGS sequence"/>
</dbReference>
<gene>
    <name evidence="2" type="ORF">RDB_LOCUS170106</name>
</gene>
<name>A0A8H3DIF9_9AGAM</name>
<dbReference type="EMBL" id="CAJMXA010004036">
    <property type="protein sequence ID" value="CAE6532346.1"/>
    <property type="molecule type" value="Genomic_DNA"/>
</dbReference>